<sequence>MSYLSLLPDITMPHIHYLEYKSLTLKYHQENDMNELA</sequence>
<organism evidence="1 2">
    <name type="scientific">Mucilaginibacter lappiensis</name>
    <dbReference type="NCBI Taxonomy" id="354630"/>
    <lineage>
        <taxon>Bacteria</taxon>
        <taxon>Pseudomonadati</taxon>
        <taxon>Bacteroidota</taxon>
        <taxon>Sphingobacteriia</taxon>
        <taxon>Sphingobacteriales</taxon>
        <taxon>Sphingobacteriaceae</taxon>
        <taxon>Mucilaginibacter</taxon>
    </lineage>
</organism>
<protein>
    <submittedName>
        <fullName evidence="1">Uncharacterized protein</fullName>
    </submittedName>
</protein>
<dbReference type="EMBL" id="JACHCB010000003">
    <property type="protein sequence ID" value="MBB6108937.1"/>
    <property type="molecule type" value="Genomic_DNA"/>
</dbReference>
<keyword evidence="2" id="KW-1185">Reference proteome</keyword>
<proteinExistence type="predicted"/>
<evidence type="ECO:0000313" key="2">
    <source>
        <dbReference type="Proteomes" id="UP000541583"/>
    </source>
</evidence>
<comment type="caution">
    <text evidence="1">The sequence shown here is derived from an EMBL/GenBank/DDBJ whole genome shotgun (WGS) entry which is preliminary data.</text>
</comment>
<dbReference type="Proteomes" id="UP000541583">
    <property type="component" value="Unassembled WGS sequence"/>
</dbReference>
<evidence type="ECO:0000313" key="1">
    <source>
        <dbReference type="EMBL" id="MBB6108937.1"/>
    </source>
</evidence>
<name>A0ABR6PGS1_9SPHI</name>
<accession>A0ABR6PGS1</accession>
<reference evidence="1 2" key="1">
    <citation type="submission" date="2020-08" db="EMBL/GenBank/DDBJ databases">
        <title>Genomic Encyclopedia of Type Strains, Phase IV (KMG-V): Genome sequencing to study the core and pangenomes of soil and plant-associated prokaryotes.</title>
        <authorList>
            <person name="Whitman W."/>
        </authorList>
    </citation>
    <scope>NUCLEOTIDE SEQUENCE [LARGE SCALE GENOMIC DNA]</scope>
    <source>
        <strain evidence="1 2">ANJLi2</strain>
    </source>
</reference>
<gene>
    <name evidence="1" type="ORF">HDF23_001680</name>
</gene>